<dbReference type="OrthoDB" id="2020180at2759"/>
<organism evidence="2 3">
    <name type="scientific">Vitis vinifera</name>
    <name type="common">Grape</name>
    <dbReference type="NCBI Taxonomy" id="29760"/>
    <lineage>
        <taxon>Eukaryota</taxon>
        <taxon>Viridiplantae</taxon>
        <taxon>Streptophyta</taxon>
        <taxon>Embryophyta</taxon>
        <taxon>Tracheophyta</taxon>
        <taxon>Spermatophyta</taxon>
        <taxon>Magnoliopsida</taxon>
        <taxon>eudicotyledons</taxon>
        <taxon>Gunneridae</taxon>
        <taxon>Pentapetalae</taxon>
        <taxon>rosids</taxon>
        <taxon>Vitales</taxon>
        <taxon>Vitaceae</taxon>
        <taxon>Viteae</taxon>
        <taxon>Vitis</taxon>
    </lineage>
</organism>
<dbReference type="PANTHER" id="PTHR31008:SF4">
    <property type="entry name" value="COP1-INTERACTING PROTEIN 7"/>
    <property type="match status" value="1"/>
</dbReference>
<dbReference type="Proteomes" id="UP000288805">
    <property type="component" value="Unassembled WGS sequence"/>
</dbReference>
<accession>A0A438I8Y5</accession>
<protein>
    <submittedName>
        <fullName evidence="2">COP1-interacting protein 7</fullName>
    </submittedName>
</protein>
<proteinExistence type="predicted"/>
<name>A0A438I8Y5_VITVI</name>
<dbReference type="EMBL" id="QGNW01000131">
    <property type="protein sequence ID" value="RVW93160.1"/>
    <property type="molecule type" value="Genomic_DNA"/>
</dbReference>
<feature type="region of interest" description="Disordered" evidence="1">
    <location>
        <begin position="62"/>
        <end position="90"/>
    </location>
</feature>
<sequence>MDSRAPLDYALFQLTPTRTRCDLVIFAAGGASEKLASGLVEPFLSHLKCAKEQIAKGGYSITLRSPPQQALPPGSPKPHYRGNSVRPLNC</sequence>
<evidence type="ECO:0000313" key="3">
    <source>
        <dbReference type="Proteomes" id="UP000288805"/>
    </source>
</evidence>
<gene>
    <name evidence="2" type="primary">CIP7_5</name>
    <name evidence="2" type="ORF">CK203_031439</name>
</gene>
<evidence type="ECO:0000313" key="2">
    <source>
        <dbReference type="EMBL" id="RVW93160.1"/>
    </source>
</evidence>
<dbReference type="AlphaFoldDB" id="A0A438I8Y5"/>
<evidence type="ECO:0000256" key="1">
    <source>
        <dbReference type="SAM" id="MobiDB-lite"/>
    </source>
</evidence>
<reference evidence="2 3" key="1">
    <citation type="journal article" date="2018" name="PLoS Genet.">
        <title>Population sequencing reveals clonal diversity and ancestral inbreeding in the grapevine cultivar Chardonnay.</title>
        <authorList>
            <person name="Roach M.J."/>
            <person name="Johnson D.L."/>
            <person name="Bohlmann J."/>
            <person name="van Vuuren H.J."/>
            <person name="Jones S.J."/>
            <person name="Pretorius I.S."/>
            <person name="Schmidt S.A."/>
            <person name="Borneman A.R."/>
        </authorList>
    </citation>
    <scope>NUCLEOTIDE SEQUENCE [LARGE SCALE GENOMIC DNA]</scope>
    <source>
        <strain evidence="3">cv. Chardonnay</strain>
        <tissue evidence="2">Leaf</tissue>
    </source>
</reference>
<comment type="caution">
    <text evidence="2">The sequence shown here is derived from an EMBL/GenBank/DDBJ whole genome shotgun (WGS) entry which is preliminary data.</text>
</comment>
<dbReference type="PANTHER" id="PTHR31008">
    <property type="entry name" value="COP1-INTERACTING PROTEIN-RELATED"/>
    <property type="match status" value="1"/>
</dbReference>